<evidence type="ECO:0000313" key="2">
    <source>
        <dbReference type="Proteomes" id="UP000809349"/>
    </source>
</evidence>
<keyword evidence="2" id="KW-1185">Reference proteome</keyword>
<comment type="caution">
    <text evidence="1">The sequence shown here is derived from an EMBL/GenBank/DDBJ whole genome shotgun (WGS) entry which is preliminary data.</text>
</comment>
<dbReference type="Proteomes" id="UP000809349">
    <property type="component" value="Unassembled WGS sequence"/>
</dbReference>
<protein>
    <submittedName>
        <fullName evidence="1">Transcriptional regulator</fullName>
    </submittedName>
</protein>
<proteinExistence type="predicted"/>
<gene>
    <name evidence="1" type="ORF">I4X03_004665</name>
</gene>
<reference evidence="1 2" key="2">
    <citation type="submission" date="2021-08" db="EMBL/GenBank/DDBJ databases">
        <title>Massilia sp. R798.</title>
        <authorList>
            <person name="Baek J.H."/>
            <person name="Jung H.S."/>
            <person name="Kim K.R."/>
            <person name="Jeon C.O."/>
        </authorList>
    </citation>
    <scope>NUCLEOTIDE SEQUENCE [LARGE SCALE GENOMIC DNA]</scope>
    <source>
        <strain evidence="1 2">R798</strain>
    </source>
</reference>
<name>A0ABS7SKJ0_9BURK</name>
<dbReference type="EMBL" id="JAFBIL020000002">
    <property type="protein sequence ID" value="MBZ2206547.1"/>
    <property type="molecule type" value="Genomic_DNA"/>
</dbReference>
<reference evidence="1 2" key="1">
    <citation type="submission" date="2021-01" db="EMBL/GenBank/DDBJ databases">
        <authorList>
            <person name="Ruan W."/>
            <person name="Khan S.A."/>
            <person name="Jeon C.O."/>
        </authorList>
    </citation>
    <scope>NUCLEOTIDE SEQUENCE [LARGE SCALE GENOMIC DNA]</scope>
    <source>
        <strain evidence="1 2">R798</strain>
    </source>
</reference>
<evidence type="ECO:0000313" key="1">
    <source>
        <dbReference type="EMBL" id="MBZ2206547.1"/>
    </source>
</evidence>
<organism evidence="1 2">
    <name type="scientific">Massilia soli</name>
    <dbReference type="NCBI Taxonomy" id="2792854"/>
    <lineage>
        <taxon>Bacteria</taxon>
        <taxon>Pseudomonadati</taxon>
        <taxon>Pseudomonadota</taxon>
        <taxon>Betaproteobacteria</taxon>
        <taxon>Burkholderiales</taxon>
        <taxon>Oxalobacteraceae</taxon>
        <taxon>Telluria group</taxon>
        <taxon>Massilia</taxon>
    </lineage>
</organism>
<sequence length="84" mass="9059">MNSNIRGACLQPAGPHFQRPSGDEVREVLHLAGFTAGQASRAVGLGAQGDRTVRRWISEESAIPYACWALLCEFAGLGCIWKSD</sequence>
<accession>A0ABS7SKJ0</accession>